<evidence type="ECO:0000256" key="1">
    <source>
        <dbReference type="SAM" id="MobiDB-lite"/>
    </source>
</evidence>
<feature type="compositionally biased region" description="Polar residues" evidence="1">
    <location>
        <begin position="110"/>
        <end position="127"/>
    </location>
</feature>
<feature type="region of interest" description="Disordered" evidence="1">
    <location>
        <begin position="96"/>
        <end position="127"/>
    </location>
</feature>
<reference evidence="2 3" key="1">
    <citation type="journal article" date="2021" name="BMC Genomics">
        <title>Datura genome reveals duplications of psychoactive alkaloid biosynthetic genes and high mutation rate following tissue culture.</title>
        <authorList>
            <person name="Rajewski A."/>
            <person name="Carter-House D."/>
            <person name="Stajich J."/>
            <person name="Litt A."/>
        </authorList>
    </citation>
    <scope>NUCLEOTIDE SEQUENCE [LARGE SCALE GENOMIC DNA]</scope>
    <source>
        <strain evidence="2">AR-01</strain>
    </source>
</reference>
<gene>
    <name evidence="2" type="ORF">HAX54_010158</name>
</gene>
<protein>
    <submittedName>
        <fullName evidence="2">Uncharacterized protein</fullName>
    </submittedName>
</protein>
<proteinExistence type="predicted"/>
<evidence type="ECO:0000313" key="2">
    <source>
        <dbReference type="EMBL" id="MCD7470365.1"/>
    </source>
</evidence>
<dbReference type="Proteomes" id="UP000823775">
    <property type="component" value="Unassembled WGS sequence"/>
</dbReference>
<organism evidence="2 3">
    <name type="scientific">Datura stramonium</name>
    <name type="common">Jimsonweed</name>
    <name type="synonym">Common thornapple</name>
    <dbReference type="NCBI Taxonomy" id="4076"/>
    <lineage>
        <taxon>Eukaryota</taxon>
        <taxon>Viridiplantae</taxon>
        <taxon>Streptophyta</taxon>
        <taxon>Embryophyta</taxon>
        <taxon>Tracheophyta</taxon>
        <taxon>Spermatophyta</taxon>
        <taxon>Magnoliopsida</taxon>
        <taxon>eudicotyledons</taxon>
        <taxon>Gunneridae</taxon>
        <taxon>Pentapetalae</taxon>
        <taxon>asterids</taxon>
        <taxon>lamiids</taxon>
        <taxon>Solanales</taxon>
        <taxon>Solanaceae</taxon>
        <taxon>Solanoideae</taxon>
        <taxon>Datureae</taxon>
        <taxon>Datura</taxon>
    </lineage>
</organism>
<feature type="non-terminal residue" evidence="2">
    <location>
        <position position="1"/>
    </location>
</feature>
<evidence type="ECO:0000313" key="3">
    <source>
        <dbReference type="Proteomes" id="UP000823775"/>
    </source>
</evidence>
<keyword evidence="3" id="KW-1185">Reference proteome</keyword>
<accession>A0ABS8THN6</accession>
<sequence>AIGEEIKVLSLEDNLSVRNLVIEEESILKIEVGEVNNGVSSVAAEENAQTWISKSENKEKVDEKEWPKKIDVFILQWGCKNNGESSSWHNRWIFKSNGSRNGPNMDWWKKNSSSPSTLSKFPLPTSL</sequence>
<dbReference type="EMBL" id="JACEIK010001555">
    <property type="protein sequence ID" value="MCD7470365.1"/>
    <property type="molecule type" value="Genomic_DNA"/>
</dbReference>
<comment type="caution">
    <text evidence="2">The sequence shown here is derived from an EMBL/GenBank/DDBJ whole genome shotgun (WGS) entry which is preliminary data.</text>
</comment>
<name>A0ABS8THN6_DATST</name>